<dbReference type="Proteomes" id="UP000808349">
    <property type="component" value="Unassembled WGS sequence"/>
</dbReference>
<dbReference type="Gene3D" id="1.10.10.10">
    <property type="entry name" value="Winged helix-like DNA-binding domain superfamily/Winged helix DNA-binding domain"/>
    <property type="match status" value="1"/>
</dbReference>
<dbReference type="PROSITE" id="PS00374">
    <property type="entry name" value="MGMT"/>
    <property type="match status" value="1"/>
</dbReference>
<dbReference type="InterPro" id="IPR036631">
    <property type="entry name" value="MGMT_N_sf"/>
</dbReference>
<keyword evidence="6" id="KW-0227">DNA damage</keyword>
<evidence type="ECO:0000256" key="4">
    <source>
        <dbReference type="ARBA" id="ARBA00022603"/>
    </source>
</evidence>
<sequence>MKNIQVVDIEAIEKMIYNWNQNHSEQFRNDKSMISKDVQECFQHWIGLEPFEFFQYITAEKIMDNLGLINQGLFETSKEKFSQAQLNETNFSLKKNSNPIINKKDIQIELSFEYFDSPFGRMLIVSSLEGICYLHFVRSEKKSLEQLKLQFPTAQFKEQSNKWHNDVQLFISLNQTPENIIPLHIQGTPFQFQVWNHLLKIPFGALKTYGMISNELNNPMSSRAVGKAVGSNPIAYVIPCHRVVPASGIIGHYMWGKEKKQAIIGWEMHHSQILS</sequence>
<dbReference type="PANTHER" id="PTHR10815:SF13">
    <property type="entry name" value="METHYLATED-DNA--PROTEIN-CYSTEINE METHYLTRANSFERASE"/>
    <property type="match status" value="1"/>
</dbReference>
<dbReference type="InterPro" id="IPR001497">
    <property type="entry name" value="MethylDNA_cys_MeTrfase_AS"/>
</dbReference>
<dbReference type="FunFam" id="1.10.10.10:FF:000214">
    <property type="entry name" value="Methylated-DNA--protein-cysteine methyltransferase"/>
    <property type="match status" value="1"/>
</dbReference>
<evidence type="ECO:0000259" key="9">
    <source>
        <dbReference type="Pfam" id="PF01035"/>
    </source>
</evidence>
<name>A0A9D7SA03_9BACT</name>
<evidence type="ECO:0000256" key="7">
    <source>
        <dbReference type="ARBA" id="ARBA00023204"/>
    </source>
</evidence>
<dbReference type="SUPFAM" id="SSF53155">
    <property type="entry name" value="Methylated DNA-protein cysteine methyltransferase domain"/>
    <property type="match status" value="1"/>
</dbReference>
<evidence type="ECO:0000256" key="1">
    <source>
        <dbReference type="ARBA" id="ARBA00001286"/>
    </source>
</evidence>
<dbReference type="NCBIfam" id="TIGR00589">
    <property type="entry name" value="ogt"/>
    <property type="match status" value="1"/>
</dbReference>
<dbReference type="EMBL" id="JADKFW010000005">
    <property type="protein sequence ID" value="MBK9717860.1"/>
    <property type="molecule type" value="Genomic_DNA"/>
</dbReference>
<organism evidence="10 11">
    <name type="scientific">Candidatus Defluviibacterium haderslevense</name>
    <dbReference type="NCBI Taxonomy" id="2981993"/>
    <lineage>
        <taxon>Bacteria</taxon>
        <taxon>Pseudomonadati</taxon>
        <taxon>Bacteroidota</taxon>
        <taxon>Saprospiria</taxon>
        <taxon>Saprospirales</taxon>
        <taxon>Saprospiraceae</taxon>
        <taxon>Candidatus Defluviibacterium</taxon>
    </lineage>
</organism>
<evidence type="ECO:0000256" key="6">
    <source>
        <dbReference type="ARBA" id="ARBA00022763"/>
    </source>
</evidence>
<dbReference type="InterPro" id="IPR036388">
    <property type="entry name" value="WH-like_DNA-bd_sf"/>
</dbReference>
<keyword evidence="4" id="KW-0489">Methyltransferase</keyword>
<dbReference type="InterPro" id="IPR036217">
    <property type="entry name" value="MethylDNA_cys_MeTrfase_DNAb"/>
</dbReference>
<gene>
    <name evidence="10" type="ORF">IPO85_10160</name>
</gene>
<evidence type="ECO:0000313" key="10">
    <source>
        <dbReference type="EMBL" id="MBK9717860.1"/>
    </source>
</evidence>
<dbReference type="SUPFAM" id="SSF46767">
    <property type="entry name" value="Methylated DNA-protein cysteine methyltransferase, C-terminal domain"/>
    <property type="match status" value="1"/>
</dbReference>
<dbReference type="GO" id="GO:0032259">
    <property type="term" value="P:methylation"/>
    <property type="evidence" value="ECO:0007669"/>
    <property type="project" value="UniProtKB-KW"/>
</dbReference>
<comment type="caution">
    <text evidence="10">The sequence shown here is derived from an EMBL/GenBank/DDBJ whole genome shotgun (WGS) entry which is preliminary data.</text>
</comment>
<protein>
    <recommendedName>
        <fullName evidence="3">methylated-DNA--[protein]-cysteine S-methyltransferase</fullName>
        <ecNumber evidence="3">2.1.1.63</ecNumber>
    </recommendedName>
</protein>
<dbReference type="AlphaFoldDB" id="A0A9D7SA03"/>
<proteinExistence type="inferred from homology"/>
<dbReference type="GO" id="GO:0006281">
    <property type="term" value="P:DNA repair"/>
    <property type="evidence" value="ECO:0007669"/>
    <property type="project" value="UniProtKB-KW"/>
</dbReference>
<comment type="similarity">
    <text evidence="2">Belongs to the MGMT family.</text>
</comment>
<keyword evidence="7" id="KW-0234">DNA repair</keyword>
<comment type="catalytic activity">
    <reaction evidence="8">
        <text>a 6-O-methyl-2'-deoxyguanosine in DNA + L-cysteinyl-[protein] = S-methyl-L-cysteinyl-[protein] + a 2'-deoxyguanosine in DNA</text>
        <dbReference type="Rhea" id="RHEA:24000"/>
        <dbReference type="Rhea" id="RHEA-COMP:10131"/>
        <dbReference type="Rhea" id="RHEA-COMP:10132"/>
        <dbReference type="Rhea" id="RHEA-COMP:11367"/>
        <dbReference type="Rhea" id="RHEA-COMP:11368"/>
        <dbReference type="ChEBI" id="CHEBI:29950"/>
        <dbReference type="ChEBI" id="CHEBI:82612"/>
        <dbReference type="ChEBI" id="CHEBI:85445"/>
        <dbReference type="ChEBI" id="CHEBI:85448"/>
        <dbReference type="EC" id="2.1.1.63"/>
    </reaction>
</comment>
<dbReference type="InterPro" id="IPR014048">
    <property type="entry name" value="MethylDNA_cys_MeTrfase_DNA-bd"/>
</dbReference>
<evidence type="ECO:0000256" key="8">
    <source>
        <dbReference type="ARBA" id="ARBA00049348"/>
    </source>
</evidence>
<accession>A0A9D7SA03</accession>
<comment type="catalytic activity">
    <reaction evidence="1">
        <text>a 4-O-methyl-thymidine in DNA + L-cysteinyl-[protein] = a thymidine in DNA + S-methyl-L-cysteinyl-[protein]</text>
        <dbReference type="Rhea" id="RHEA:53428"/>
        <dbReference type="Rhea" id="RHEA-COMP:10131"/>
        <dbReference type="Rhea" id="RHEA-COMP:10132"/>
        <dbReference type="Rhea" id="RHEA-COMP:13555"/>
        <dbReference type="Rhea" id="RHEA-COMP:13556"/>
        <dbReference type="ChEBI" id="CHEBI:29950"/>
        <dbReference type="ChEBI" id="CHEBI:82612"/>
        <dbReference type="ChEBI" id="CHEBI:137386"/>
        <dbReference type="ChEBI" id="CHEBI:137387"/>
        <dbReference type="EC" id="2.1.1.63"/>
    </reaction>
</comment>
<dbReference type="GO" id="GO:0003908">
    <property type="term" value="F:methylated-DNA-[protein]-cysteine S-methyltransferase activity"/>
    <property type="evidence" value="ECO:0007669"/>
    <property type="project" value="UniProtKB-EC"/>
</dbReference>
<feature type="domain" description="Methylated-DNA-[protein]-cysteine S-methyltransferase DNA binding" evidence="9">
    <location>
        <begin position="189"/>
        <end position="267"/>
    </location>
</feature>
<reference evidence="10 11" key="1">
    <citation type="submission" date="2020-10" db="EMBL/GenBank/DDBJ databases">
        <title>Connecting structure to function with the recovery of over 1000 high-quality activated sludge metagenome-assembled genomes encoding full-length rRNA genes using long-read sequencing.</title>
        <authorList>
            <person name="Singleton C.M."/>
            <person name="Petriglieri F."/>
            <person name="Kristensen J.M."/>
            <person name="Kirkegaard R.H."/>
            <person name="Michaelsen T.Y."/>
            <person name="Andersen M.H."/>
            <person name="Karst S.M."/>
            <person name="Dueholm M.S."/>
            <person name="Nielsen P.H."/>
            <person name="Albertsen M."/>
        </authorList>
    </citation>
    <scope>NUCLEOTIDE SEQUENCE [LARGE SCALE GENOMIC DNA]</scope>
    <source>
        <strain evidence="10">Ribe_18-Q3-R11-54_BAT3C.373</strain>
    </source>
</reference>
<dbReference type="Pfam" id="PF01035">
    <property type="entry name" value="DNA_binding_1"/>
    <property type="match status" value="1"/>
</dbReference>
<dbReference type="EC" id="2.1.1.63" evidence="3"/>
<dbReference type="PANTHER" id="PTHR10815">
    <property type="entry name" value="METHYLATED-DNA--PROTEIN-CYSTEINE METHYLTRANSFERASE"/>
    <property type="match status" value="1"/>
</dbReference>
<evidence type="ECO:0000256" key="2">
    <source>
        <dbReference type="ARBA" id="ARBA00008711"/>
    </source>
</evidence>
<dbReference type="Gene3D" id="3.30.160.70">
    <property type="entry name" value="Methylated DNA-protein cysteine methyltransferase domain"/>
    <property type="match status" value="1"/>
</dbReference>
<evidence type="ECO:0000256" key="3">
    <source>
        <dbReference type="ARBA" id="ARBA00011918"/>
    </source>
</evidence>
<evidence type="ECO:0000313" key="11">
    <source>
        <dbReference type="Proteomes" id="UP000808349"/>
    </source>
</evidence>
<evidence type="ECO:0000256" key="5">
    <source>
        <dbReference type="ARBA" id="ARBA00022679"/>
    </source>
</evidence>
<dbReference type="CDD" id="cd06445">
    <property type="entry name" value="ATase"/>
    <property type="match status" value="1"/>
</dbReference>
<keyword evidence="5" id="KW-0808">Transferase</keyword>